<reference evidence="7 9" key="1">
    <citation type="journal article" date="2012" name="Nature">
        <title>Algal genomes reveal evolutionary mosaicism and the fate of nucleomorphs.</title>
        <authorList>
            <consortium name="DOE Joint Genome Institute"/>
            <person name="Curtis B.A."/>
            <person name="Tanifuji G."/>
            <person name="Burki F."/>
            <person name="Gruber A."/>
            <person name="Irimia M."/>
            <person name="Maruyama S."/>
            <person name="Arias M.C."/>
            <person name="Ball S.G."/>
            <person name="Gile G.H."/>
            <person name="Hirakawa Y."/>
            <person name="Hopkins J.F."/>
            <person name="Kuo A."/>
            <person name="Rensing S.A."/>
            <person name="Schmutz J."/>
            <person name="Symeonidi A."/>
            <person name="Elias M."/>
            <person name="Eveleigh R.J."/>
            <person name="Herman E.K."/>
            <person name="Klute M.J."/>
            <person name="Nakayama T."/>
            <person name="Obornik M."/>
            <person name="Reyes-Prieto A."/>
            <person name="Armbrust E.V."/>
            <person name="Aves S.J."/>
            <person name="Beiko R.G."/>
            <person name="Coutinho P."/>
            <person name="Dacks J.B."/>
            <person name="Durnford D.G."/>
            <person name="Fast N.M."/>
            <person name="Green B.R."/>
            <person name="Grisdale C.J."/>
            <person name="Hempel F."/>
            <person name="Henrissat B."/>
            <person name="Hoppner M.P."/>
            <person name="Ishida K."/>
            <person name="Kim E."/>
            <person name="Koreny L."/>
            <person name="Kroth P.G."/>
            <person name="Liu Y."/>
            <person name="Malik S.B."/>
            <person name="Maier U.G."/>
            <person name="McRose D."/>
            <person name="Mock T."/>
            <person name="Neilson J.A."/>
            <person name="Onodera N.T."/>
            <person name="Poole A.M."/>
            <person name="Pritham E.J."/>
            <person name="Richards T.A."/>
            <person name="Rocap G."/>
            <person name="Roy S.W."/>
            <person name="Sarai C."/>
            <person name="Schaack S."/>
            <person name="Shirato S."/>
            <person name="Slamovits C.H."/>
            <person name="Spencer D.F."/>
            <person name="Suzuki S."/>
            <person name="Worden A.Z."/>
            <person name="Zauner S."/>
            <person name="Barry K."/>
            <person name="Bell C."/>
            <person name="Bharti A.K."/>
            <person name="Crow J.A."/>
            <person name="Grimwood J."/>
            <person name="Kramer R."/>
            <person name="Lindquist E."/>
            <person name="Lucas S."/>
            <person name="Salamov A."/>
            <person name="McFadden G.I."/>
            <person name="Lane C.E."/>
            <person name="Keeling P.J."/>
            <person name="Gray M.W."/>
            <person name="Grigoriev I.V."/>
            <person name="Archibald J.M."/>
        </authorList>
    </citation>
    <scope>NUCLEOTIDE SEQUENCE</scope>
    <source>
        <strain evidence="7 9">CCMP2712</strain>
    </source>
</reference>
<evidence type="ECO:0000313" key="7">
    <source>
        <dbReference type="EMBL" id="EKX54827.1"/>
    </source>
</evidence>
<dbReference type="Pfam" id="PF00892">
    <property type="entry name" value="EamA"/>
    <property type="match status" value="2"/>
</dbReference>
<accession>L1K2N7</accession>
<dbReference type="InterPro" id="IPR051258">
    <property type="entry name" value="Diverse_Substrate_Transporter"/>
</dbReference>
<reference evidence="9" key="2">
    <citation type="submission" date="2012-11" db="EMBL/GenBank/DDBJ databases">
        <authorList>
            <person name="Kuo A."/>
            <person name="Curtis B.A."/>
            <person name="Tanifuji G."/>
            <person name="Burki F."/>
            <person name="Gruber A."/>
            <person name="Irimia M."/>
            <person name="Maruyama S."/>
            <person name="Arias M.C."/>
            <person name="Ball S.G."/>
            <person name="Gile G.H."/>
            <person name="Hirakawa Y."/>
            <person name="Hopkins J.F."/>
            <person name="Rensing S.A."/>
            <person name="Schmutz J."/>
            <person name="Symeonidi A."/>
            <person name="Elias M."/>
            <person name="Eveleigh R.J."/>
            <person name="Herman E.K."/>
            <person name="Klute M.J."/>
            <person name="Nakayama T."/>
            <person name="Obornik M."/>
            <person name="Reyes-Prieto A."/>
            <person name="Armbrust E.V."/>
            <person name="Aves S.J."/>
            <person name="Beiko R.G."/>
            <person name="Coutinho P."/>
            <person name="Dacks J.B."/>
            <person name="Durnford D.G."/>
            <person name="Fast N.M."/>
            <person name="Green B.R."/>
            <person name="Grisdale C."/>
            <person name="Hempe F."/>
            <person name="Henrissat B."/>
            <person name="Hoppner M.P."/>
            <person name="Ishida K.-I."/>
            <person name="Kim E."/>
            <person name="Koreny L."/>
            <person name="Kroth P.G."/>
            <person name="Liu Y."/>
            <person name="Malik S.-B."/>
            <person name="Maier U.G."/>
            <person name="McRose D."/>
            <person name="Mock T."/>
            <person name="Neilson J.A."/>
            <person name="Onodera N.T."/>
            <person name="Poole A.M."/>
            <person name="Pritham E.J."/>
            <person name="Richards T.A."/>
            <person name="Rocap G."/>
            <person name="Roy S.W."/>
            <person name="Sarai C."/>
            <person name="Schaack S."/>
            <person name="Shirato S."/>
            <person name="Slamovits C.H."/>
            <person name="Spencer D.F."/>
            <person name="Suzuki S."/>
            <person name="Worden A.Z."/>
            <person name="Zauner S."/>
            <person name="Barry K."/>
            <person name="Bell C."/>
            <person name="Bharti A.K."/>
            <person name="Crow J.A."/>
            <person name="Grimwood J."/>
            <person name="Kramer R."/>
            <person name="Lindquist E."/>
            <person name="Lucas S."/>
            <person name="Salamov A."/>
            <person name="McFadden G.I."/>
            <person name="Lane C.E."/>
            <person name="Keeling P.J."/>
            <person name="Gray M.W."/>
            <person name="Grigoriev I.V."/>
            <person name="Archibald J.M."/>
        </authorList>
    </citation>
    <scope>NUCLEOTIDE SEQUENCE</scope>
    <source>
        <strain evidence="9">CCMP2712</strain>
    </source>
</reference>
<organism evidence="7">
    <name type="scientific">Guillardia theta (strain CCMP2712)</name>
    <name type="common">Cryptophyte</name>
    <dbReference type="NCBI Taxonomy" id="905079"/>
    <lineage>
        <taxon>Eukaryota</taxon>
        <taxon>Cryptophyceae</taxon>
        <taxon>Pyrenomonadales</taxon>
        <taxon>Geminigeraceae</taxon>
        <taxon>Guillardia</taxon>
    </lineage>
</organism>
<dbReference type="eggNOG" id="ENOG502S0YE">
    <property type="taxonomic scope" value="Eukaryota"/>
</dbReference>
<name>L1K2N7_GUITC</name>
<dbReference type="EnsemblProtists" id="EKX54827">
    <property type="protein sequence ID" value="EKX54827"/>
    <property type="gene ID" value="GUITHDRAFT_149872"/>
</dbReference>
<dbReference type="PaxDb" id="55529-EKX54827"/>
<evidence type="ECO:0000313" key="8">
    <source>
        <dbReference type="EnsemblProtists" id="EKX54827"/>
    </source>
</evidence>
<dbReference type="OMA" id="QWLCLGR"/>
<protein>
    <recommendedName>
        <fullName evidence="6">EamA domain-containing protein</fullName>
    </recommendedName>
</protein>
<dbReference type="OrthoDB" id="2017960at2759"/>
<dbReference type="SUPFAM" id="SSF103481">
    <property type="entry name" value="Multidrug resistance efflux transporter EmrE"/>
    <property type="match status" value="1"/>
</dbReference>
<dbReference type="PANTHER" id="PTHR42920:SF5">
    <property type="entry name" value="EAMA DOMAIN-CONTAINING PROTEIN"/>
    <property type="match status" value="1"/>
</dbReference>
<dbReference type="EMBL" id="JH992966">
    <property type="protein sequence ID" value="EKX54827.1"/>
    <property type="molecule type" value="Genomic_DNA"/>
</dbReference>
<feature type="domain" description="EamA" evidence="6">
    <location>
        <begin position="146"/>
        <end position="293"/>
    </location>
</feature>
<dbReference type="KEGG" id="gtt:GUITHDRAFT_149872"/>
<evidence type="ECO:0000313" key="9">
    <source>
        <dbReference type="Proteomes" id="UP000011087"/>
    </source>
</evidence>
<evidence type="ECO:0000256" key="3">
    <source>
        <dbReference type="ARBA" id="ARBA00022692"/>
    </source>
</evidence>
<evidence type="ECO:0000256" key="5">
    <source>
        <dbReference type="ARBA" id="ARBA00023136"/>
    </source>
</evidence>
<dbReference type="GeneID" id="17311423"/>
<comment type="subcellular location">
    <subcellularLocation>
        <location evidence="1">Cell membrane</location>
        <topology evidence="1">Multi-pass membrane protein</topology>
    </subcellularLocation>
</comment>
<evidence type="ECO:0000256" key="2">
    <source>
        <dbReference type="ARBA" id="ARBA00022475"/>
    </source>
</evidence>
<feature type="domain" description="EamA" evidence="6">
    <location>
        <begin position="15"/>
        <end position="136"/>
    </location>
</feature>
<evidence type="ECO:0000256" key="4">
    <source>
        <dbReference type="ARBA" id="ARBA00022989"/>
    </source>
</evidence>
<proteinExistence type="predicted"/>
<keyword evidence="3" id="KW-0812">Transmembrane</keyword>
<keyword evidence="9" id="KW-1185">Reference proteome</keyword>
<keyword evidence="2" id="KW-1003">Cell membrane</keyword>
<dbReference type="InterPro" id="IPR037185">
    <property type="entry name" value="EmrE-like"/>
</dbReference>
<dbReference type="RefSeq" id="XP_005841807.1">
    <property type="nucleotide sequence ID" value="XM_005841750.1"/>
</dbReference>
<gene>
    <name evidence="7" type="ORF">GUITHDRAFT_149872</name>
</gene>
<dbReference type="Proteomes" id="UP000011087">
    <property type="component" value="Unassembled WGS sequence"/>
</dbReference>
<dbReference type="PANTHER" id="PTHR42920">
    <property type="entry name" value="OS03G0707200 PROTEIN-RELATED"/>
    <property type="match status" value="1"/>
</dbReference>
<evidence type="ECO:0000259" key="6">
    <source>
        <dbReference type="Pfam" id="PF00892"/>
    </source>
</evidence>
<keyword evidence="5" id="KW-0472">Membrane</keyword>
<dbReference type="GO" id="GO:0005886">
    <property type="term" value="C:plasma membrane"/>
    <property type="evidence" value="ECO:0007669"/>
    <property type="project" value="UniProtKB-SubCell"/>
</dbReference>
<dbReference type="HOGENOM" id="CLU_033863_21_4_1"/>
<reference evidence="8" key="3">
    <citation type="submission" date="2015-06" db="UniProtKB">
        <authorList>
            <consortium name="EnsemblProtists"/>
        </authorList>
    </citation>
    <scope>IDENTIFICATION</scope>
</reference>
<sequence>MPGVAGLDGISTARLVILGVAALYGTNFGSVKILESSLDPSAAAFVRFGIASLAMLPLLKNLRVETIKPGLEIGMFAFLGYFAQGIGLQTCHASTMAFLCSLAVVVCPLLDVLEGSRLGAKAWTSVGLAIAGTAVLELAGADMPGTGDLWALIQPLAFGAGFWRCERVMRELPDQAAPLTAMQILTVGMMSMMWMVSDTVMHPGSAGHVMQEILHSFHDGHLLLALLWTGIATTAITVGLETWALGKLTSAETTVLFATEPLWGTAFAHAVLGEQVGSNAYLGGTLILAACLFRVVDGNKLQQAVESVKEEAGRVVSRSWQSSRWASILSANAAYALTWLDDSWNVLLKQFLDEV</sequence>
<dbReference type="InterPro" id="IPR000620">
    <property type="entry name" value="EamA_dom"/>
</dbReference>
<evidence type="ECO:0000256" key="1">
    <source>
        <dbReference type="ARBA" id="ARBA00004651"/>
    </source>
</evidence>
<keyword evidence="4" id="KW-1133">Transmembrane helix</keyword>
<dbReference type="AlphaFoldDB" id="L1K2N7"/>